<organism evidence="2 3">
    <name type="scientific">Mycolicibacter heraklionensis</name>
    <dbReference type="NCBI Taxonomy" id="512402"/>
    <lineage>
        <taxon>Bacteria</taxon>
        <taxon>Bacillati</taxon>
        <taxon>Actinomycetota</taxon>
        <taxon>Actinomycetes</taxon>
        <taxon>Mycobacteriales</taxon>
        <taxon>Mycobacteriaceae</taxon>
        <taxon>Mycolicibacter</taxon>
    </lineage>
</organism>
<dbReference type="EMBL" id="LZME01000071">
    <property type="protein sequence ID" value="OBK85592.1"/>
    <property type="molecule type" value="Genomic_DNA"/>
</dbReference>
<comment type="caution">
    <text evidence="2">The sequence shown here is derived from an EMBL/GenBank/DDBJ whole genome shotgun (WGS) entry which is preliminary data.</text>
</comment>
<reference evidence="2 3" key="1">
    <citation type="submission" date="2016-06" db="EMBL/GenBank/DDBJ databases">
        <authorList>
            <person name="Sutton G."/>
            <person name="Brinkac L."/>
            <person name="Sanka R."/>
            <person name="Adams M."/>
            <person name="Lau E."/>
            <person name="Garcia-Basteiro A."/>
            <person name="Lopez-Varela E."/>
            <person name="Palencia S."/>
        </authorList>
    </citation>
    <scope>NUCLEOTIDE SEQUENCE [LARGE SCALE GENOMIC DNA]</scope>
    <source>
        <strain evidence="2 3">1211594.5</strain>
    </source>
</reference>
<evidence type="ECO:0000313" key="2">
    <source>
        <dbReference type="EMBL" id="OBK85592.1"/>
    </source>
</evidence>
<proteinExistence type="predicted"/>
<dbReference type="Proteomes" id="UP000093712">
    <property type="component" value="Unassembled WGS sequence"/>
</dbReference>
<name>A0AA91IY67_9MYCO</name>
<dbReference type="AlphaFoldDB" id="A0AA91IY67"/>
<dbReference type="RefSeq" id="WP_065040396.1">
    <property type="nucleotide sequence ID" value="NZ_LZME01000071.1"/>
</dbReference>
<accession>A0AA91IY67</accession>
<keyword evidence="1" id="KW-0812">Transmembrane</keyword>
<feature type="transmembrane region" description="Helical" evidence="1">
    <location>
        <begin position="45"/>
        <end position="63"/>
    </location>
</feature>
<sequence length="73" mass="7525">MTTAERFGQHVPIAGVPWPAYKLVALAVGLVALLIVGAVTSSAAAAVLTAAGACTAVWLVLGMQRPSRRPSRR</sequence>
<feature type="transmembrane region" description="Helical" evidence="1">
    <location>
        <begin position="20"/>
        <end position="39"/>
    </location>
</feature>
<evidence type="ECO:0000256" key="1">
    <source>
        <dbReference type="SAM" id="Phobius"/>
    </source>
</evidence>
<evidence type="ECO:0000313" key="3">
    <source>
        <dbReference type="Proteomes" id="UP000093712"/>
    </source>
</evidence>
<protein>
    <submittedName>
        <fullName evidence="2">Uncharacterized protein</fullName>
    </submittedName>
</protein>
<gene>
    <name evidence="2" type="ORF">A5649_02295</name>
</gene>
<keyword evidence="1" id="KW-0472">Membrane</keyword>
<keyword evidence="1" id="KW-1133">Transmembrane helix</keyword>